<gene>
    <name evidence="3" type="ORF">HZS54_09005</name>
</gene>
<feature type="domain" description="Protein-glutamine gamma-glutamyltransferase-like C-terminal" evidence="2">
    <location>
        <begin position="2"/>
        <end position="62"/>
    </location>
</feature>
<evidence type="ECO:0000259" key="2">
    <source>
        <dbReference type="Pfam" id="PF13559"/>
    </source>
</evidence>
<evidence type="ECO:0000313" key="3">
    <source>
        <dbReference type="EMBL" id="QLH84955.1"/>
    </source>
</evidence>
<accession>A0A7D5TG66</accession>
<feature type="compositionally biased region" description="Low complexity" evidence="1">
    <location>
        <begin position="14"/>
        <end position="24"/>
    </location>
</feature>
<keyword evidence="4" id="KW-1185">Reference proteome</keyword>
<dbReference type="KEGG" id="hpel:HZS54_09005"/>
<feature type="region of interest" description="Disordered" evidence="1">
    <location>
        <begin position="68"/>
        <end position="100"/>
    </location>
</feature>
<evidence type="ECO:0000313" key="4">
    <source>
        <dbReference type="Proteomes" id="UP000509346"/>
    </source>
</evidence>
<dbReference type="AlphaFoldDB" id="A0A7D5TG66"/>
<name>A0A7D5TG66_9EURY</name>
<sequence>MTDHLAVDRPESSTPAEFATAATAAGMDPADVARLTEVFEEVRYGGEEPTAERERAAVETLRRIEATYADADADASEDIGGPSGADDGPGAGDDGEVGDR</sequence>
<feature type="compositionally biased region" description="Gly residues" evidence="1">
    <location>
        <begin position="81"/>
        <end position="92"/>
    </location>
</feature>
<feature type="region of interest" description="Disordered" evidence="1">
    <location>
        <begin position="1"/>
        <end position="24"/>
    </location>
</feature>
<organism evidence="3 4">
    <name type="scientific">Halosimplex pelagicum</name>
    <dbReference type="NCBI Taxonomy" id="869886"/>
    <lineage>
        <taxon>Archaea</taxon>
        <taxon>Methanobacteriati</taxon>
        <taxon>Methanobacteriota</taxon>
        <taxon>Stenosarchaea group</taxon>
        <taxon>Halobacteria</taxon>
        <taxon>Halobacteriales</taxon>
        <taxon>Haloarculaceae</taxon>
        <taxon>Halosimplex</taxon>
    </lineage>
</organism>
<reference evidence="3 4" key="1">
    <citation type="submission" date="2020-07" db="EMBL/GenBank/DDBJ databases">
        <title>Halosimplex litoreum sp. nov. and Halosimplex rubrum sp. nov., isolated from different salt environments.</title>
        <authorList>
            <person name="Cui H."/>
        </authorList>
    </citation>
    <scope>NUCLEOTIDE SEQUENCE [LARGE SCALE GENOMIC DNA]</scope>
    <source>
        <strain evidence="3 4">R2</strain>
    </source>
</reference>
<dbReference type="Pfam" id="PF13559">
    <property type="entry name" value="DUF4129"/>
    <property type="match status" value="1"/>
</dbReference>
<dbReference type="EMBL" id="CP058909">
    <property type="protein sequence ID" value="QLH84955.1"/>
    <property type="molecule type" value="Genomic_DNA"/>
</dbReference>
<feature type="compositionally biased region" description="Basic and acidic residues" evidence="1">
    <location>
        <begin position="1"/>
        <end position="11"/>
    </location>
</feature>
<dbReference type="InterPro" id="IPR025403">
    <property type="entry name" value="TgpA-like_C"/>
</dbReference>
<protein>
    <submittedName>
        <fullName evidence="3">DUF4129 domain-containing protein</fullName>
    </submittedName>
</protein>
<evidence type="ECO:0000256" key="1">
    <source>
        <dbReference type="SAM" id="MobiDB-lite"/>
    </source>
</evidence>
<dbReference type="Proteomes" id="UP000509346">
    <property type="component" value="Chromosome"/>
</dbReference>
<proteinExistence type="predicted"/>